<accession>A0A1E1GHN8</accession>
<geneLocation type="mitochondrion" evidence="2"/>
<reference evidence="2" key="1">
    <citation type="journal article" date="2016" name="Genome Biol. Evol.">
        <title>Mitochondrial Genome of Palpitomonas bilix: Derived Genome Structure and Ancestral System for Cytochrome c Maturation.</title>
        <authorList>
            <consortium name="AP017433"/>
            <person name="Nishimura Y."/>
            <person name="Tanifuji G."/>
            <person name="Kamikawa R."/>
            <person name="Yabuki A."/>
            <person name="Hashimoto T."/>
            <person name="Inagaki Y."/>
        </authorList>
    </citation>
    <scope>NUCLEOTIDE SEQUENCE</scope>
</reference>
<feature type="transmembrane region" description="Helical" evidence="1">
    <location>
        <begin position="25"/>
        <end position="48"/>
    </location>
</feature>
<feature type="transmembrane region" description="Helical" evidence="1">
    <location>
        <begin position="69"/>
        <end position="91"/>
    </location>
</feature>
<dbReference type="AlphaFoldDB" id="A0A1E1GHN8"/>
<evidence type="ECO:0000256" key="1">
    <source>
        <dbReference type="SAM" id="Phobius"/>
    </source>
</evidence>
<evidence type="ECO:0000313" key="2">
    <source>
        <dbReference type="EMBL" id="BAV82382.1"/>
    </source>
</evidence>
<dbReference type="Gene3D" id="1.20.1300.10">
    <property type="entry name" value="Fumarate reductase/succinate dehydrogenase, transmembrane subunit"/>
    <property type="match status" value="1"/>
</dbReference>
<keyword evidence="2" id="KW-0496">Mitochondrion</keyword>
<dbReference type="InterPro" id="IPR034804">
    <property type="entry name" value="SQR/QFR_C/D"/>
</dbReference>
<gene>
    <name evidence="2" type="primary">sdh4</name>
</gene>
<dbReference type="RefSeq" id="YP_009317214.1">
    <property type="nucleotide sequence ID" value="NC_031832.1"/>
</dbReference>
<keyword evidence="1" id="KW-0472">Membrane</keyword>
<keyword evidence="1" id="KW-0812">Transmembrane</keyword>
<keyword evidence="1" id="KW-1133">Transmembrane helix</keyword>
<name>A0A1E1GHN8_9EUKA</name>
<dbReference type="GeneID" id="30214200"/>
<protein>
    <submittedName>
        <fullName evidence="2">Succinate dehydrogenase subunit 4</fullName>
    </submittedName>
</protein>
<dbReference type="EMBL" id="AP017433">
    <property type="protein sequence ID" value="BAV82382.1"/>
    <property type="molecule type" value="Genomic_DNA"/>
</dbReference>
<dbReference type="GeneID" id="30214163"/>
<dbReference type="GO" id="GO:0016020">
    <property type="term" value="C:membrane"/>
    <property type="evidence" value="ECO:0007669"/>
    <property type="project" value="InterPro"/>
</dbReference>
<organism evidence="2">
    <name type="scientific">Palpitomonas bilix</name>
    <dbReference type="NCBI Taxonomy" id="652834"/>
    <lineage>
        <taxon>Eukaryota</taxon>
        <taxon>Eukaryota incertae sedis</taxon>
    </lineage>
</organism>
<dbReference type="RefSeq" id="YP_009317271.1">
    <property type="nucleotide sequence ID" value="NC_031832.1"/>
</dbReference>
<dbReference type="SUPFAM" id="SSF81343">
    <property type="entry name" value="Fumarate reductase respiratory complex transmembrane subunits"/>
    <property type="match status" value="1"/>
</dbReference>
<dbReference type="EMBL" id="AP017433">
    <property type="protein sequence ID" value="BAV82439.1"/>
    <property type="molecule type" value="Genomic_DNA"/>
</dbReference>
<sequence length="92" mass="11069">MSKFLMYLHLKEGSLHWWLQRLSSVFLFVLFLWLDFSVFLLLIVVLLYHIRAGIETLIEDYLHSDSVKIFFFVVLRLLIIYVVKITAIFFLI</sequence>
<proteinExistence type="predicted"/>